<dbReference type="FunFam" id="1.10.287.110:FF:000034">
    <property type="entry name" value="Chaperone protein DnaJ"/>
    <property type="match status" value="1"/>
</dbReference>
<keyword evidence="4" id="KW-0677">Repeat</keyword>
<dbReference type="InterPro" id="IPR008971">
    <property type="entry name" value="HSP40/DnaJ_pept-bd"/>
</dbReference>
<dbReference type="InterPro" id="IPR036869">
    <property type="entry name" value="J_dom_sf"/>
</dbReference>
<evidence type="ECO:0000256" key="1">
    <source>
        <dbReference type="ARBA" id="ARBA00022490"/>
    </source>
</evidence>
<evidence type="ECO:0000313" key="11">
    <source>
        <dbReference type="EMBL" id="SUZ97161.1"/>
    </source>
</evidence>
<gene>
    <name evidence="11" type="ORF">METZ01_LOCUS50015</name>
</gene>
<proteinExistence type="inferred from homology"/>
<dbReference type="InterPro" id="IPR001623">
    <property type="entry name" value="DnaJ_domain"/>
</dbReference>
<evidence type="ECO:0000256" key="8">
    <source>
        <dbReference type="ARBA" id="ARBA00023186"/>
    </source>
</evidence>
<dbReference type="SUPFAM" id="SSF46565">
    <property type="entry name" value="Chaperone J-domain"/>
    <property type="match status" value="1"/>
</dbReference>
<dbReference type="GO" id="GO:0006260">
    <property type="term" value="P:DNA replication"/>
    <property type="evidence" value="ECO:0007669"/>
    <property type="project" value="UniProtKB-KW"/>
</dbReference>
<dbReference type="SUPFAM" id="SSF49493">
    <property type="entry name" value="HSP40/DnaJ peptide-binding domain"/>
    <property type="match status" value="2"/>
</dbReference>
<dbReference type="GO" id="GO:0005737">
    <property type="term" value="C:cytoplasm"/>
    <property type="evidence" value="ECO:0007669"/>
    <property type="project" value="TreeGrafter"/>
</dbReference>
<evidence type="ECO:0000259" key="10">
    <source>
        <dbReference type="PROSITE" id="PS51188"/>
    </source>
</evidence>
<organism evidence="11">
    <name type="scientific">marine metagenome</name>
    <dbReference type="NCBI Taxonomy" id="408172"/>
    <lineage>
        <taxon>unclassified sequences</taxon>
        <taxon>metagenomes</taxon>
        <taxon>ecological metagenomes</taxon>
    </lineage>
</organism>
<dbReference type="GO" id="GO:0042026">
    <property type="term" value="P:protein refolding"/>
    <property type="evidence" value="ECO:0007669"/>
    <property type="project" value="TreeGrafter"/>
</dbReference>
<dbReference type="Pfam" id="PF00226">
    <property type="entry name" value="DnaJ"/>
    <property type="match status" value="1"/>
</dbReference>
<evidence type="ECO:0000256" key="5">
    <source>
        <dbReference type="ARBA" id="ARBA00022771"/>
    </source>
</evidence>
<dbReference type="FunFam" id="2.10.230.10:FF:000002">
    <property type="entry name" value="Molecular chaperone DnaJ"/>
    <property type="match status" value="1"/>
</dbReference>
<dbReference type="Gene3D" id="2.10.230.10">
    <property type="entry name" value="Heat shock protein DnaJ, cysteine-rich domain"/>
    <property type="match status" value="1"/>
</dbReference>
<dbReference type="Gene3D" id="1.10.287.110">
    <property type="entry name" value="DnaJ domain"/>
    <property type="match status" value="1"/>
</dbReference>
<dbReference type="InterPro" id="IPR002939">
    <property type="entry name" value="DnaJ_C"/>
</dbReference>
<dbReference type="CDD" id="cd10719">
    <property type="entry name" value="DnaJ_zf"/>
    <property type="match status" value="1"/>
</dbReference>
<evidence type="ECO:0000256" key="7">
    <source>
        <dbReference type="ARBA" id="ARBA00023016"/>
    </source>
</evidence>
<evidence type="ECO:0000256" key="2">
    <source>
        <dbReference type="ARBA" id="ARBA00022705"/>
    </source>
</evidence>
<accession>A0A381S1C7</accession>
<dbReference type="AlphaFoldDB" id="A0A381S1C7"/>
<evidence type="ECO:0000256" key="4">
    <source>
        <dbReference type="ARBA" id="ARBA00022737"/>
    </source>
</evidence>
<dbReference type="CDD" id="cd06257">
    <property type="entry name" value="DnaJ"/>
    <property type="match status" value="1"/>
</dbReference>
<keyword evidence="8" id="KW-0143">Chaperone</keyword>
<protein>
    <recommendedName>
        <fullName evidence="12">Chaperone protein DnaJ</fullName>
    </recommendedName>
</protein>
<keyword evidence="7" id="KW-0346">Stress response</keyword>
<keyword evidence="2" id="KW-0235">DNA replication</keyword>
<evidence type="ECO:0000256" key="3">
    <source>
        <dbReference type="ARBA" id="ARBA00022723"/>
    </source>
</evidence>
<dbReference type="PROSITE" id="PS51188">
    <property type="entry name" value="ZF_CR"/>
    <property type="match status" value="1"/>
</dbReference>
<dbReference type="SMART" id="SM00271">
    <property type="entry name" value="DnaJ"/>
    <property type="match status" value="1"/>
</dbReference>
<evidence type="ECO:0008006" key="12">
    <source>
        <dbReference type="Google" id="ProtNLM"/>
    </source>
</evidence>
<keyword evidence="1" id="KW-0963">Cytoplasm</keyword>
<dbReference type="GO" id="GO:0009408">
    <property type="term" value="P:response to heat"/>
    <property type="evidence" value="ECO:0007669"/>
    <property type="project" value="InterPro"/>
</dbReference>
<dbReference type="HAMAP" id="MF_01152">
    <property type="entry name" value="DnaJ"/>
    <property type="match status" value="1"/>
</dbReference>
<dbReference type="SUPFAM" id="SSF57938">
    <property type="entry name" value="DnaJ/Hsp40 cysteine-rich domain"/>
    <property type="match status" value="1"/>
</dbReference>
<sequence length="370" mass="40469">MYEILGVDNTASAEEIKRAYRKIAMKYHPDKNPGNKEAEQQFKESAEAYSVLSDKQKRGQYDQFGHAGVGMGQQGGGFGGGVHMSMDDIFSQFSDIFGGHNPFQDIFGGSTRQSSHVRKAKDLRVSIEVDFSDILHGTEKKIRIKRFEICTTCDGNGAKPGTTPSQCRHCGGSGQVQRMSQSFFGQSVVVSDCPVCRGEGVLNEHPCRDCSGRGIIRKTATIKISVPKGVSTGNYMTLSKEGNKGGKGIEPGDLVVYFEEKEHPFFIRHGLDIFLEAQVPIFWAVLGGTIDVPTIDGKASLKIPAGIQSGQILRMRGKGFPKLRGGQKGDQLVRIQVSTPKSLSKKEKDLFSELASLNGKLKPKFNKVDF</sequence>
<dbReference type="PROSITE" id="PS50076">
    <property type="entry name" value="DNAJ_2"/>
    <property type="match status" value="1"/>
</dbReference>
<dbReference type="PRINTS" id="PR00625">
    <property type="entry name" value="JDOMAIN"/>
</dbReference>
<dbReference type="NCBIfam" id="TIGR02349">
    <property type="entry name" value="DnaJ_bact"/>
    <property type="match status" value="1"/>
</dbReference>
<dbReference type="FunFam" id="2.60.260.20:FF:000005">
    <property type="entry name" value="Chaperone protein dnaJ 1, mitochondrial"/>
    <property type="match status" value="1"/>
</dbReference>
<dbReference type="CDD" id="cd10747">
    <property type="entry name" value="DnaJ_C"/>
    <property type="match status" value="1"/>
</dbReference>
<feature type="domain" description="J" evidence="9">
    <location>
        <begin position="1"/>
        <end position="65"/>
    </location>
</feature>
<reference evidence="11" key="1">
    <citation type="submission" date="2018-05" db="EMBL/GenBank/DDBJ databases">
        <authorList>
            <person name="Lanie J.A."/>
            <person name="Ng W.-L."/>
            <person name="Kazmierczak K.M."/>
            <person name="Andrzejewski T.M."/>
            <person name="Davidsen T.M."/>
            <person name="Wayne K.J."/>
            <person name="Tettelin H."/>
            <person name="Glass J.I."/>
            <person name="Rusch D."/>
            <person name="Podicherti R."/>
            <person name="Tsui H.-C.T."/>
            <person name="Winkler M.E."/>
        </authorList>
    </citation>
    <scope>NUCLEOTIDE SEQUENCE</scope>
</reference>
<dbReference type="Gene3D" id="2.60.260.20">
    <property type="entry name" value="Urease metallochaperone UreE, N-terminal domain"/>
    <property type="match status" value="2"/>
</dbReference>
<dbReference type="GO" id="GO:0005524">
    <property type="term" value="F:ATP binding"/>
    <property type="evidence" value="ECO:0007669"/>
    <property type="project" value="InterPro"/>
</dbReference>
<evidence type="ECO:0000259" key="9">
    <source>
        <dbReference type="PROSITE" id="PS50076"/>
    </source>
</evidence>
<dbReference type="PANTHER" id="PTHR43096:SF48">
    <property type="entry name" value="CHAPERONE PROTEIN DNAJ"/>
    <property type="match status" value="1"/>
</dbReference>
<keyword evidence="6" id="KW-0862">Zinc</keyword>
<evidence type="ECO:0000256" key="6">
    <source>
        <dbReference type="ARBA" id="ARBA00022833"/>
    </source>
</evidence>
<dbReference type="GO" id="GO:0051082">
    <property type="term" value="F:unfolded protein binding"/>
    <property type="evidence" value="ECO:0007669"/>
    <property type="project" value="InterPro"/>
</dbReference>
<dbReference type="EMBL" id="UINC01002483">
    <property type="protein sequence ID" value="SUZ97161.1"/>
    <property type="molecule type" value="Genomic_DNA"/>
</dbReference>
<dbReference type="InterPro" id="IPR012724">
    <property type="entry name" value="DnaJ"/>
</dbReference>
<keyword evidence="5" id="KW-0863">Zinc-finger</keyword>
<dbReference type="Pfam" id="PF01556">
    <property type="entry name" value="DnaJ_C"/>
    <property type="match status" value="1"/>
</dbReference>
<dbReference type="PANTHER" id="PTHR43096">
    <property type="entry name" value="DNAJ HOMOLOG 1, MITOCHONDRIAL-RELATED"/>
    <property type="match status" value="1"/>
</dbReference>
<dbReference type="InterPro" id="IPR036410">
    <property type="entry name" value="HSP_DnaJ_Cys-rich_dom_sf"/>
</dbReference>
<feature type="domain" description="CR-type" evidence="10">
    <location>
        <begin position="137"/>
        <end position="219"/>
    </location>
</feature>
<keyword evidence="3" id="KW-0479">Metal-binding</keyword>
<dbReference type="Pfam" id="PF00684">
    <property type="entry name" value="DnaJ_CXXCXGXG"/>
    <property type="match status" value="1"/>
</dbReference>
<name>A0A381S1C7_9ZZZZ</name>
<dbReference type="InterPro" id="IPR001305">
    <property type="entry name" value="HSP_DnaJ_Cys-rich_dom"/>
</dbReference>
<dbReference type="GO" id="GO:0008270">
    <property type="term" value="F:zinc ion binding"/>
    <property type="evidence" value="ECO:0007669"/>
    <property type="project" value="UniProtKB-KW"/>
</dbReference>
<dbReference type="NCBIfam" id="NF008035">
    <property type="entry name" value="PRK10767.1"/>
    <property type="match status" value="1"/>
</dbReference>
<dbReference type="GO" id="GO:0031072">
    <property type="term" value="F:heat shock protein binding"/>
    <property type="evidence" value="ECO:0007669"/>
    <property type="project" value="InterPro"/>
</dbReference>